<organism evidence="11 12">
    <name type="scientific">Bathycoccus prasinos</name>
    <dbReference type="NCBI Taxonomy" id="41875"/>
    <lineage>
        <taxon>Eukaryota</taxon>
        <taxon>Viridiplantae</taxon>
        <taxon>Chlorophyta</taxon>
        <taxon>Mamiellophyceae</taxon>
        <taxon>Mamiellales</taxon>
        <taxon>Bathycoccaceae</taxon>
        <taxon>Bathycoccus</taxon>
    </lineage>
</organism>
<dbReference type="GO" id="GO:0022857">
    <property type="term" value="F:transmembrane transporter activity"/>
    <property type="evidence" value="ECO:0007669"/>
    <property type="project" value="InterPro"/>
</dbReference>
<gene>
    <name evidence="11" type="ORF">Bathy04g00650</name>
</gene>
<evidence type="ECO:0000256" key="9">
    <source>
        <dbReference type="SAM" id="Phobius"/>
    </source>
</evidence>
<dbReference type="PROSITE" id="PS50850">
    <property type="entry name" value="MFS"/>
    <property type="match status" value="1"/>
</dbReference>
<dbReference type="EMBL" id="FO082275">
    <property type="protein sequence ID" value="CCO16335.1"/>
    <property type="molecule type" value="Genomic_DNA"/>
</dbReference>
<evidence type="ECO:0000256" key="2">
    <source>
        <dbReference type="ARBA" id="ARBA00022448"/>
    </source>
</evidence>
<evidence type="ECO:0000313" key="12">
    <source>
        <dbReference type="Proteomes" id="UP000198341"/>
    </source>
</evidence>
<evidence type="ECO:0000256" key="7">
    <source>
        <dbReference type="ARBA" id="ARBA00024338"/>
    </source>
</evidence>
<dbReference type="Gene3D" id="1.20.1250.20">
    <property type="entry name" value="MFS general substrate transporter like domains"/>
    <property type="match status" value="1"/>
</dbReference>
<protein>
    <recommendedName>
        <fullName evidence="10">Major facilitator superfamily (MFS) profile domain-containing protein</fullName>
    </recommendedName>
</protein>
<sequence>MNEEDEGVRIGDDEDDDRRPLIGGFEGGGDYVEEDQPPPPSADERDDENTRGERLPKWFSPKRLLYLFCLVAIALYLDRGVVSSAAVSGQPPGGSDEDDASKDEKGYGLQGEFNVDYAEYGVLQSVFVIGLLVGAPIFSELSRSVNAFTLIAIGLGACAVGDLGCALSPNFQFLLLMRIIVGVGEASFVALAAPFIDDHAPKGMTTRWLSYLYLCVPFGVALGIVYGGIVGTYFGWRFAFFGNALLLVPLFAFCATSEPIDLRRKASKTSAEQQHGQNQRQKKNVVEVFVYDSLKLLRIPTFLLTLSGFSWYSLVLGVFSAWGPKAGFALFEYELHTRSNADTALGMVTVFCGVFGTLLGGIGVDYFAQKRKECFQNQSSLPFHLSWRRNGRERRARNSPSPLSVDPSVADNLYFSAFCSFFAFIFVVISFSSTNFYAFLFFLAVGESFAFMLQAPINAVVLRSVPTGSRPLACALCTVAVHVFGDVPSPPLFGYLLVKSNENWRWVMKVFTLCFAVAGVVFFVGGMIASASDRNNRYDSNTDSNEDDEEGEEDEEENGVLINTEGAFAR</sequence>
<accession>K8EV45</accession>
<evidence type="ECO:0000256" key="1">
    <source>
        <dbReference type="ARBA" id="ARBA00004141"/>
    </source>
</evidence>
<dbReference type="RefSeq" id="XP_007513810.1">
    <property type="nucleotide sequence ID" value="XM_007513748.1"/>
</dbReference>
<keyword evidence="3 9" id="KW-0812">Transmembrane</keyword>
<evidence type="ECO:0000256" key="3">
    <source>
        <dbReference type="ARBA" id="ARBA00022692"/>
    </source>
</evidence>
<feature type="transmembrane region" description="Helical" evidence="9">
    <location>
        <begin position="64"/>
        <end position="82"/>
    </location>
</feature>
<dbReference type="GeneID" id="19016091"/>
<keyword evidence="6" id="KW-1015">Disulfide bond</keyword>
<evidence type="ECO:0000256" key="5">
    <source>
        <dbReference type="ARBA" id="ARBA00023136"/>
    </source>
</evidence>
<dbReference type="InterPro" id="IPR011701">
    <property type="entry name" value="MFS"/>
</dbReference>
<keyword evidence="5 9" id="KW-0472">Membrane</keyword>
<dbReference type="InterPro" id="IPR020846">
    <property type="entry name" value="MFS_dom"/>
</dbReference>
<feature type="region of interest" description="Disordered" evidence="8">
    <location>
        <begin position="535"/>
        <end position="570"/>
    </location>
</feature>
<feature type="compositionally biased region" description="Acidic residues" evidence="8">
    <location>
        <begin position="1"/>
        <end position="16"/>
    </location>
</feature>
<dbReference type="KEGG" id="bpg:Bathy04g00650"/>
<feature type="transmembrane region" description="Helical" evidence="9">
    <location>
        <begin position="145"/>
        <end position="169"/>
    </location>
</feature>
<dbReference type="Pfam" id="PF03137">
    <property type="entry name" value="OATP"/>
    <property type="match status" value="1"/>
</dbReference>
<feature type="region of interest" description="Disordered" evidence="8">
    <location>
        <begin position="1"/>
        <end position="54"/>
    </location>
</feature>
<dbReference type="AlphaFoldDB" id="K8EV45"/>
<name>K8EV45_9CHLO</name>
<feature type="transmembrane region" description="Helical" evidence="9">
    <location>
        <begin position="510"/>
        <end position="531"/>
    </location>
</feature>
<evidence type="ECO:0000313" key="11">
    <source>
        <dbReference type="EMBL" id="CCO16335.1"/>
    </source>
</evidence>
<feature type="domain" description="Major facilitator superfamily (MFS) profile" evidence="10">
    <location>
        <begin position="64"/>
        <end position="537"/>
    </location>
</feature>
<evidence type="ECO:0000256" key="4">
    <source>
        <dbReference type="ARBA" id="ARBA00022989"/>
    </source>
</evidence>
<dbReference type="eggNOG" id="KOG1330">
    <property type="taxonomic scope" value="Eukaryota"/>
</dbReference>
<feature type="transmembrane region" description="Helical" evidence="9">
    <location>
        <begin position="302"/>
        <end position="323"/>
    </location>
</feature>
<dbReference type="InterPro" id="IPR004156">
    <property type="entry name" value="OATP"/>
</dbReference>
<dbReference type="PANTHER" id="PTHR23505">
    <property type="entry name" value="SPINSTER"/>
    <property type="match status" value="1"/>
</dbReference>
<evidence type="ECO:0000256" key="8">
    <source>
        <dbReference type="SAM" id="MobiDB-lite"/>
    </source>
</evidence>
<dbReference type="SUPFAM" id="SSF103473">
    <property type="entry name" value="MFS general substrate transporter"/>
    <property type="match status" value="1"/>
</dbReference>
<feature type="transmembrane region" description="Helical" evidence="9">
    <location>
        <begin position="343"/>
        <end position="368"/>
    </location>
</feature>
<dbReference type="InterPro" id="IPR036259">
    <property type="entry name" value="MFS_trans_sf"/>
</dbReference>
<dbReference type="InterPro" id="IPR044770">
    <property type="entry name" value="MFS_spinster-like"/>
</dbReference>
<dbReference type="PANTHER" id="PTHR23505:SF79">
    <property type="entry name" value="PROTEIN SPINSTER"/>
    <property type="match status" value="1"/>
</dbReference>
<keyword evidence="12" id="KW-1185">Reference proteome</keyword>
<feature type="region of interest" description="Disordered" evidence="8">
    <location>
        <begin position="86"/>
        <end position="105"/>
    </location>
</feature>
<dbReference type="OrthoDB" id="6770063at2759"/>
<reference evidence="11 12" key="1">
    <citation type="submission" date="2011-10" db="EMBL/GenBank/DDBJ databases">
        <authorList>
            <person name="Genoscope - CEA"/>
        </authorList>
    </citation>
    <scope>NUCLEOTIDE SEQUENCE [LARGE SCALE GENOMIC DNA]</scope>
    <source>
        <strain evidence="11 12">RCC 1105</strain>
    </source>
</reference>
<proteinExistence type="inferred from homology"/>
<feature type="compositionally biased region" description="Acidic residues" evidence="8">
    <location>
        <begin position="544"/>
        <end position="558"/>
    </location>
</feature>
<comment type="similarity">
    <text evidence="7">Belongs to the major facilitator superfamily. Spinster (TC 2.A.1.49) family.</text>
</comment>
<dbReference type="Pfam" id="PF07690">
    <property type="entry name" value="MFS_1"/>
    <property type="match status" value="1"/>
</dbReference>
<evidence type="ECO:0000259" key="10">
    <source>
        <dbReference type="PROSITE" id="PS50850"/>
    </source>
</evidence>
<feature type="transmembrane region" description="Helical" evidence="9">
    <location>
        <begin position="235"/>
        <end position="255"/>
    </location>
</feature>
<keyword evidence="2" id="KW-0813">Transport</keyword>
<feature type="transmembrane region" description="Helical" evidence="9">
    <location>
        <begin position="175"/>
        <end position="196"/>
    </location>
</feature>
<evidence type="ECO:0000256" key="6">
    <source>
        <dbReference type="ARBA" id="ARBA00023157"/>
    </source>
</evidence>
<dbReference type="Proteomes" id="UP000198341">
    <property type="component" value="Chromosome 4"/>
</dbReference>
<feature type="transmembrane region" description="Helical" evidence="9">
    <location>
        <begin position="208"/>
        <end position="229"/>
    </location>
</feature>
<dbReference type="GO" id="GO:0016020">
    <property type="term" value="C:membrane"/>
    <property type="evidence" value="ECO:0007669"/>
    <property type="project" value="UniProtKB-SubCell"/>
</dbReference>
<comment type="subcellular location">
    <subcellularLocation>
        <location evidence="1">Membrane</location>
        <topology evidence="1">Multi-pass membrane protein</topology>
    </subcellularLocation>
</comment>
<keyword evidence="4 9" id="KW-1133">Transmembrane helix</keyword>
<feature type="transmembrane region" description="Helical" evidence="9">
    <location>
        <begin position="117"/>
        <end position="138"/>
    </location>
</feature>